<keyword evidence="4 11" id="KW-0808">Transferase</keyword>
<evidence type="ECO:0000256" key="8">
    <source>
        <dbReference type="SAM" id="Phobius"/>
    </source>
</evidence>
<dbReference type="RefSeq" id="WP_108923404.1">
    <property type="nucleotide sequence ID" value="NZ_CP029206.1"/>
</dbReference>
<dbReference type="AlphaFoldDB" id="A0A2U8FIP4"/>
<dbReference type="Proteomes" id="UP000244920">
    <property type="component" value="Chromosome"/>
</dbReference>
<protein>
    <submittedName>
        <fullName evidence="11">Phosphoethanolamine transferase</fullName>
    </submittedName>
</protein>
<evidence type="ECO:0000256" key="7">
    <source>
        <dbReference type="ARBA" id="ARBA00023136"/>
    </source>
</evidence>
<dbReference type="InterPro" id="IPR058130">
    <property type="entry name" value="PEA_transf_C"/>
</dbReference>
<keyword evidence="5 8" id="KW-0812">Transmembrane</keyword>
<feature type="domain" description="Sulfatase N-terminal" evidence="9">
    <location>
        <begin position="228"/>
        <end position="519"/>
    </location>
</feature>
<dbReference type="EMBL" id="CP029206">
    <property type="protein sequence ID" value="AWI50807.1"/>
    <property type="molecule type" value="Genomic_DNA"/>
</dbReference>
<feature type="domain" description="Phosphoethanolamine transferase N-terminal" evidence="10">
    <location>
        <begin position="52"/>
        <end position="202"/>
    </location>
</feature>
<evidence type="ECO:0000256" key="4">
    <source>
        <dbReference type="ARBA" id="ARBA00022679"/>
    </source>
</evidence>
<dbReference type="InterPro" id="IPR012549">
    <property type="entry name" value="EptA-like_N"/>
</dbReference>
<name>A0A2U8FIP4_9PAST</name>
<reference evidence="12" key="1">
    <citation type="submission" date="2018-05" db="EMBL/GenBank/DDBJ databases">
        <title>Complete genome sequence of Actinobacillus porcitonsillarum reference strain 9953L55 (CCUG 46996).</title>
        <authorList>
            <person name="Dona V."/>
            <person name="Perreten V."/>
        </authorList>
    </citation>
    <scope>NUCLEOTIDE SEQUENCE [LARGE SCALE GENOMIC DNA]</scope>
    <source>
        <strain evidence="12">9953L55</strain>
    </source>
</reference>
<keyword evidence="2" id="KW-1003">Cell membrane</keyword>
<evidence type="ECO:0000256" key="5">
    <source>
        <dbReference type="ARBA" id="ARBA00022692"/>
    </source>
</evidence>
<feature type="transmembrane region" description="Helical" evidence="8">
    <location>
        <begin position="43"/>
        <end position="64"/>
    </location>
</feature>
<dbReference type="SUPFAM" id="SSF53649">
    <property type="entry name" value="Alkaline phosphatase-like"/>
    <property type="match status" value="1"/>
</dbReference>
<dbReference type="GO" id="GO:0016776">
    <property type="term" value="F:phosphotransferase activity, phosphate group as acceptor"/>
    <property type="evidence" value="ECO:0007669"/>
    <property type="project" value="TreeGrafter"/>
</dbReference>
<accession>A0A2U8FIP4</accession>
<dbReference type="NCBIfam" id="NF028537">
    <property type="entry name" value="P_eth_NH2_trans"/>
    <property type="match status" value="1"/>
</dbReference>
<keyword evidence="12" id="KW-1185">Reference proteome</keyword>
<feature type="transmembrane region" description="Helical" evidence="8">
    <location>
        <begin position="147"/>
        <end position="169"/>
    </location>
</feature>
<dbReference type="PANTHER" id="PTHR30443:SF0">
    <property type="entry name" value="PHOSPHOETHANOLAMINE TRANSFERASE EPTA"/>
    <property type="match status" value="1"/>
</dbReference>
<dbReference type="Pfam" id="PF00884">
    <property type="entry name" value="Sulfatase"/>
    <property type="match status" value="1"/>
</dbReference>
<evidence type="ECO:0000313" key="11">
    <source>
        <dbReference type="EMBL" id="AWI50807.1"/>
    </source>
</evidence>
<dbReference type="InterPro" id="IPR017850">
    <property type="entry name" value="Alkaline_phosphatase_core_sf"/>
</dbReference>
<dbReference type="PANTHER" id="PTHR30443">
    <property type="entry name" value="INNER MEMBRANE PROTEIN"/>
    <property type="match status" value="1"/>
</dbReference>
<keyword evidence="6 8" id="KW-1133">Transmembrane helix</keyword>
<evidence type="ECO:0000313" key="12">
    <source>
        <dbReference type="Proteomes" id="UP000244920"/>
    </source>
</evidence>
<dbReference type="GO" id="GO:0009244">
    <property type="term" value="P:lipopolysaccharide core region biosynthetic process"/>
    <property type="evidence" value="ECO:0007669"/>
    <property type="project" value="TreeGrafter"/>
</dbReference>
<dbReference type="InterPro" id="IPR000917">
    <property type="entry name" value="Sulfatase_N"/>
</dbReference>
<feature type="transmembrane region" description="Helical" evidence="8">
    <location>
        <begin position="113"/>
        <end position="135"/>
    </location>
</feature>
<evidence type="ECO:0000256" key="1">
    <source>
        <dbReference type="ARBA" id="ARBA00004429"/>
    </source>
</evidence>
<evidence type="ECO:0000259" key="10">
    <source>
        <dbReference type="Pfam" id="PF08019"/>
    </source>
</evidence>
<evidence type="ECO:0000256" key="6">
    <source>
        <dbReference type="ARBA" id="ARBA00022989"/>
    </source>
</evidence>
<dbReference type="CDD" id="cd16017">
    <property type="entry name" value="LptA"/>
    <property type="match status" value="1"/>
</dbReference>
<dbReference type="InterPro" id="IPR040423">
    <property type="entry name" value="PEA_transferase"/>
</dbReference>
<evidence type="ECO:0000259" key="9">
    <source>
        <dbReference type="Pfam" id="PF00884"/>
    </source>
</evidence>
<evidence type="ECO:0000256" key="2">
    <source>
        <dbReference type="ARBA" id="ARBA00022475"/>
    </source>
</evidence>
<dbReference type="Gene3D" id="3.40.720.10">
    <property type="entry name" value="Alkaline Phosphatase, subunit A"/>
    <property type="match status" value="1"/>
</dbReference>
<sequence>MRRFLPKWKLSSTTLNLILSLYFTAVLNLAFFREVFSLSNGELFAYTTPLVLFVACNIVFNILAVPVLHKIIIPLFLILSAAISYNSLFYNVYFDRDMLTNVLQTNWAESSRMMSFSYLLWLLTLGVLPAVLYLCVKVEYRKWWKELFARFAAILASALVVVAVGSVYYQDYASFFRNNKYLPHLIVPSNFVAATISKIKHTRMENMPFVQTGKDAKVKKPDDYKHVTVIVLGETTRGQNWGLNGYSRQTTPLMAKRLASGQNLVNFSNVSSCGTATAISVPCMFSNLNRENYDEVTAKHQDNLLDTLQHAGVNVQWVENNSDCKDMCNRVPTVNTIDLNLPEFCTEGECLDNIMLPELDKALANVKQDTVIVLHTIGSHGPTYFERYTDKERVFTPTCDTKEISQCSQEELVNTYDNGIVYIDQFLDKVIARLEQHKEWESVVYYLSDHGESLGEKGLFLHSAPYAIAPKEQTHIPMMMWFSDSWTKNEPFDLDCLRKNAEQPYSHDNFFHTVFSLMDMDMTSLKEYRPELDILAQCKKK</sequence>
<gene>
    <name evidence="11" type="ORF">DDU33_04575</name>
</gene>
<evidence type="ECO:0000256" key="3">
    <source>
        <dbReference type="ARBA" id="ARBA00022519"/>
    </source>
</evidence>
<feature type="transmembrane region" description="Helical" evidence="8">
    <location>
        <begin position="12"/>
        <end position="31"/>
    </location>
</feature>
<keyword evidence="3" id="KW-0997">Cell inner membrane</keyword>
<dbReference type="GO" id="GO:0005886">
    <property type="term" value="C:plasma membrane"/>
    <property type="evidence" value="ECO:0007669"/>
    <property type="project" value="UniProtKB-SubCell"/>
</dbReference>
<dbReference type="Pfam" id="PF08019">
    <property type="entry name" value="EptA_B_N"/>
    <property type="match status" value="1"/>
</dbReference>
<proteinExistence type="predicted"/>
<keyword evidence="7 8" id="KW-0472">Membrane</keyword>
<feature type="transmembrane region" description="Helical" evidence="8">
    <location>
        <begin position="71"/>
        <end position="93"/>
    </location>
</feature>
<comment type="subcellular location">
    <subcellularLocation>
        <location evidence="1">Cell inner membrane</location>
        <topology evidence="1">Multi-pass membrane protein</topology>
    </subcellularLocation>
</comment>
<dbReference type="KEGG" id="apor:DDU33_04575"/>
<organism evidence="11 12">
    <name type="scientific">Actinobacillus porcitonsillarum</name>
    <dbReference type="NCBI Taxonomy" id="189834"/>
    <lineage>
        <taxon>Bacteria</taxon>
        <taxon>Pseudomonadati</taxon>
        <taxon>Pseudomonadota</taxon>
        <taxon>Gammaproteobacteria</taxon>
        <taxon>Pasteurellales</taxon>
        <taxon>Pasteurellaceae</taxon>
        <taxon>Actinobacillus</taxon>
    </lineage>
</organism>